<dbReference type="PROSITE" id="PS51186">
    <property type="entry name" value="GNAT"/>
    <property type="match status" value="1"/>
</dbReference>
<dbReference type="PANTHER" id="PTHR43441">
    <property type="entry name" value="RIBOSOMAL-PROTEIN-SERINE ACETYLTRANSFERASE"/>
    <property type="match status" value="1"/>
</dbReference>
<keyword evidence="2" id="KW-0808">Transferase</keyword>
<protein>
    <submittedName>
        <fullName evidence="2">Acetyltransferase</fullName>
    </submittedName>
</protein>
<dbReference type="RefSeq" id="WP_053401302.1">
    <property type="nucleotide sequence ID" value="NZ_LILC01000013.1"/>
</dbReference>
<dbReference type="STRING" id="284581.AMD01_10245"/>
<dbReference type="InterPro" id="IPR016181">
    <property type="entry name" value="Acyl_CoA_acyltransferase"/>
</dbReference>
<comment type="caution">
    <text evidence="2">The sequence shown here is derived from an EMBL/GenBank/DDBJ whole genome shotgun (WGS) entry which is preliminary data.</text>
</comment>
<organism evidence="2 3">
    <name type="scientific">Priestia koreensis</name>
    <dbReference type="NCBI Taxonomy" id="284581"/>
    <lineage>
        <taxon>Bacteria</taxon>
        <taxon>Bacillati</taxon>
        <taxon>Bacillota</taxon>
        <taxon>Bacilli</taxon>
        <taxon>Bacillales</taxon>
        <taxon>Bacillaceae</taxon>
        <taxon>Priestia</taxon>
    </lineage>
</organism>
<dbReference type="SUPFAM" id="SSF55729">
    <property type="entry name" value="Acyl-CoA N-acyltransferases (Nat)"/>
    <property type="match status" value="1"/>
</dbReference>
<feature type="domain" description="N-acetyltransferase" evidence="1">
    <location>
        <begin position="9"/>
        <end position="173"/>
    </location>
</feature>
<dbReference type="GO" id="GO:0008999">
    <property type="term" value="F:protein-N-terminal-alanine acetyltransferase activity"/>
    <property type="evidence" value="ECO:0007669"/>
    <property type="project" value="TreeGrafter"/>
</dbReference>
<dbReference type="Gene3D" id="3.40.630.30">
    <property type="match status" value="1"/>
</dbReference>
<dbReference type="Pfam" id="PF13302">
    <property type="entry name" value="Acetyltransf_3"/>
    <property type="match status" value="1"/>
</dbReference>
<keyword evidence="3" id="KW-1185">Reference proteome</keyword>
<dbReference type="InterPro" id="IPR000182">
    <property type="entry name" value="GNAT_dom"/>
</dbReference>
<evidence type="ECO:0000313" key="2">
    <source>
        <dbReference type="EMBL" id="KOO46232.1"/>
    </source>
</evidence>
<dbReference type="InterPro" id="IPR051908">
    <property type="entry name" value="Ribosomal_N-acetyltransferase"/>
</dbReference>
<name>A0A0M0L5T2_9BACI</name>
<dbReference type="PATRIC" id="fig|284581.3.peg.2139"/>
<dbReference type="EMBL" id="LILC01000013">
    <property type="protein sequence ID" value="KOO46232.1"/>
    <property type="molecule type" value="Genomic_DNA"/>
</dbReference>
<evidence type="ECO:0000259" key="1">
    <source>
        <dbReference type="PROSITE" id="PS51186"/>
    </source>
</evidence>
<accession>A0A0M0L5T2</accession>
<gene>
    <name evidence="2" type="ORF">AMD01_10245</name>
</gene>
<dbReference type="Proteomes" id="UP000037558">
    <property type="component" value="Unassembled WGS sequence"/>
</dbReference>
<dbReference type="PANTHER" id="PTHR43441:SF11">
    <property type="entry name" value="RIBOSOMAL-PROTEIN-SERINE ACETYLTRANSFERASE"/>
    <property type="match status" value="1"/>
</dbReference>
<dbReference type="OrthoDB" id="9811523at2"/>
<sequence length="178" mass="20129">MPTIETERLVLRELVEQDAPALYDYFSDKHVLAYYGMEPLQSLHEAKAMIENFNVMVEKKQGMRLAIVEKESGKTIGTCGFHNYAPRHKRAEIGYELAPSHWGKGLASEAVEVLVTHLFATYDLSRIGAVVFIENVASRTLLKKMGFQEEGVLREYMVQSGVAHDVIMHAVLSSEWDK</sequence>
<dbReference type="GO" id="GO:0005737">
    <property type="term" value="C:cytoplasm"/>
    <property type="evidence" value="ECO:0007669"/>
    <property type="project" value="TreeGrafter"/>
</dbReference>
<reference evidence="3" key="1">
    <citation type="submission" date="2015-08" db="EMBL/GenBank/DDBJ databases">
        <title>Fjat-14210 dsm16467.</title>
        <authorList>
            <person name="Liu B."/>
            <person name="Wang J."/>
            <person name="Zhu Y."/>
            <person name="Liu G."/>
            <person name="Chen Q."/>
            <person name="Chen Z."/>
            <person name="Lan J."/>
            <person name="Che J."/>
            <person name="Ge C."/>
            <person name="Shi H."/>
            <person name="Pan Z."/>
            <person name="Liu X."/>
        </authorList>
    </citation>
    <scope>NUCLEOTIDE SEQUENCE [LARGE SCALE GENOMIC DNA]</scope>
    <source>
        <strain evidence="3">DSM 16467</strain>
    </source>
</reference>
<dbReference type="AlphaFoldDB" id="A0A0M0L5T2"/>
<proteinExistence type="predicted"/>
<dbReference type="GO" id="GO:1990189">
    <property type="term" value="F:protein N-terminal-serine acetyltransferase activity"/>
    <property type="evidence" value="ECO:0007669"/>
    <property type="project" value="TreeGrafter"/>
</dbReference>
<evidence type="ECO:0000313" key="3">
    <source>
        <dbReference type="Proteomes" id="UP000037558"/>
    </source>
</evidence>